<dbReference type="STRING" id="455.Ljam_1764"/>
<dbReference type="SMART" id="SM00248">
    <property type="entry name" value="ANK"/>
    <property type="match status" value="9"/>
</dbReference>
<dbReference type="Pfam" id="PF12796">
    <property type="entry name" value="Ank_2"/>
    <property type="match status" value="2"/>
</dbReference>
<dbReference type="Proteomes" id="UP000054715">
    <property type="component" value="Unassembled WGS sequence"/>
</dbReference>
<dbReference type="PATRIC" id="fig|455.5.peg.1859"/>
<dbReference type="InterPro" id="IPR036047">
    <property type="entry name" value="F-box-like_dom_sf"/>
</dbReference>
<feature type="domain" description="F-box" evidence="4">
    <location>
        <begin position="26"/>
        <end position="72"/>
    </location>
</feature>
<dbReference type="Gene3D" id="1.20.1280.50">
    <property type="match status" value="1"/>
</dbReference>
<feature type="repeat" description="ANK" evidence="3">
    <location>
        <begin position="333"/>
        <end position="366"/>
    </location>
</feature>
<dbReference type="Proteomes" id="UP000093336">
    <property type="component" value="Unassembled WGS sequence"/>
</dbReference>
<evidence type="ECO:0000256" key="2">
    <source>
        <dbReference type="ARBA" id="ARBA00023043"/>
    </source>
</evidence>
<feature type="repeat" description="ANK" evidence="3">
    <location>
        <begin position="403"/>
        <end position="430"/>
    </location>
</feature>
<dbReference type="SUPFAM" id="SSF48403">
    <property type="entry name" value="Ankyrin repeat"/>
    <property type="match status" value="2"/>
</dbReference>
<dbReference type="InterPro" id="IPR036770">
    <property type="entry name" value="Ankyrin_rpt-contain_sf"/>
</dbReference>
<organism evidence="5 7">
    <name type="scientific">Legionella jamestowniensis</name>
    <dbReference type="NCBI Taxonomy" id="455"/>
    <lineage>
        <taxon>Bacteria</taxon>
        <taxon>Pseudomonadati</taxon>
        <taxon>Pseudomonadota</taxon>
        <taxon>Gammaproteobacteria</taxon>
        <taxon>Legionellales</taxon>
        <taxon>Legionellaceae</taxon>
        <taxon>Legionella</taxon>
    </lineage>
</organism>
<comment type="caution">
    <text evidence="5">The sequence shown here is derived from an EMBL/GenBank/DDBJ whole genome shotgun (WGS) entry which is preliminary data.</text>
</comment>
<dbReference type="EMBL" id="LNYG01000013">
    <property type="protein sequence ID" value="KTD07569.1"/>
    <property type="molecule type" value="Genomic_DNA"/>
</dbReference>
<evidence type="ECO:0000313" key="5">
    <source>
        <dbReference type="EMBL" id="KTD07569.1"/>
    </source>
</evidence>
<dbReference type="Pfam" id="PF12937">
    <property type="entry name" value="F-box-like"/>
    <property type="match status" value="1"/>
</dbReference>
<evidence type="ECO:0000313" key="6">
    <source>
        <dbReference type="EMBL" id="OCH97663.1"/>
    </source>
</evidence>
<dbReference type="SUPFAM" id="SSF81383">
    <property type="entry name" value="F-box domain"/>
    <property type="match status" value="1"/>
</dbReference>
<keyword evidence="8" id="KW-1185">Reference proteome</keyword>
<dbReference type="Gene3D" id="1.25.40.20">
    <property type="entry name" value="Ankyrin repeat-containing domain"/>
    <property type="match status" value="3"/>
</dbReference>
<evidence type="ECO:0000256" key="1">
    <source>
        <dbReference type="ARBA" id="ARBA00022737"/>
    </source>
</evidence>
<evidence type="ECO:0000313" key="8">
    <source>
        <dbReference type="Proteomes" id="UP000093336"/>
    </source>
</evidence>
<proteinExistence type="predicted"/>
<dbReference type="PROSITE" id="PS50297">
    <property type="entry name" value="ANK_REP_REGION"/>
    <property type="match status" value="4"/>
</dbReference>
<dbReference type="PROSITE" id="PS50088">
    <property type="entry name" value="ANK_REPEAT"/>
    <property type="match status" value="5"/>
</dbReference>
<evidence type="ECO:0000313" key="7">
    <source>
        <dbReference type="Proteomes" id="UP000054715"/>
    </source>
</evidence>
<feature type="repeat" description="ANK" evidence="3">
    <location>
        <begin position="368"/>
        <end position="392"/>
    </location>
</feature>
<dbReference type="AlphaFoldDB" id="A0A0W0UI44"/>
<sequence>MQTKYEPNEKQLSVPTQVVDLLEEITVDWDTMPDEVLFAILNFLPSVTYYDVKQVSQRFYQITHDRLFIKSIIKPYFPDLKDTDFKKIVAEQWPEEKSKHLPELLFLLLMGNNLVLKGKIKLEDLYFKDKNYLSLYDWAYKAGNQDLLDYMYKHLILPFYQSQPRKINIEQIDEATGYTLLHWAIICRQSLKQIKELAELGSSFDAVSPHQVTAFHVAARAGYLQLIEYLLSQDEARVNATRAKDGATALFLAAQNGHTKVIRCLLDHDRHIKACPWACFDMERINVNATTTDGATALFAAAEKGHTKVVRLLLAHALLIHEEIDVNAASTVDGATALFVAAQNGHAETVGCLLAHHKTDVNAARTTDGAFALYMAAQNGHTEVVKRLIAHGKTNINATCTDDGATALHIAVQENHVEIVNCLLAKKASVFSGMQEDVRFLLTLAEKNHCKNALEAWFKAKYQDFLPNRIPGITPLDIAIIAGHNHLAQRLLEAVDDFVEEKIIQAWQLANAMDNRPIIAQLQMILLRHQSKSSGSQSQISIGTSGFFTPHSSQDSLVGTHATNLFLY</sequence>
<reference evidence="5 7" key="1">
    <citation type="submission" date="2015-11" db="EMBL/GenBank/DDBJ databases">
        <title>Genomic analysis of 38 Legionella species identifies large and diverse effector repertoires.</title>
        <authorList>
            <person name="Burstein D."/>
            <person name="Amaro F."/>
            <person name="Zusman T."/>
            <person name="Lifshitz Z."/>
            <person name="Cohen O."/>
            <person name="Gilbert J.A."/>
            <person name="Pupko T."/>
            <person name="Shuman H.A."/>
            <person name="Segal G."/>
        </authorList>
    </citation>
    <scope>NUCLEOTIDE SEQUENCE [LARGE SCALE GENOMIC DNA]</scope>
    <source>
        <strain evidence="5 7">JA-26-G1-E2</strain>
    </source>
</reference>
<reference evidence="6 8" key="2">
    <citation type="submission" date="2016-05" db="EMBL/GenBank/DDBJ databases">
        <authorList>
            <person name="Prochazka B."/>
            <person name="Indra A."/>
            <person name="Hasenberger P."/>
            <person name="Blaschitz M."/>
            <person name="Wagner L."/>
            <person name="Wewalka G."/>
            <person name="Sorschag S."/>
            <person name="Schmid D."/>
            <person name="Ruppitsch W."/>
        </authorList>
    </citation>
    <scope>NUCLEOTIDE SEQUENCE [LARGE SCALE GENOMIC DNA]</scope>
    <source>
        <strain evidence="6 8">974010_12</strain>
    </source>
</reference>
<dbReference type="InterPro" id="IPR002110">
    <property type="entry name" value="Ankyrin_rpt"/>
</dbReference>
<keyword evidence="2 3" id="KW-0040">ANK repeat</keyword>
<accession>A0A0W0UI44</accession>
<dbReference type="EMBL" id="LYOZ01000026">
    <property type="protein sequence ID" value="OCH97663.1"/>
    <property type="molecule type" value="Genomic_DNA"/>
</dbReference>
<keyword evidence="1" id="KW-0677">Repeat</keyword>
<evidence type="ECO:0000259" key="4">
    <source>
        <dbReference type="PROSITE" id="PS50181"/>
    </source>
</evidence>
<dbReference type="RefSeq" id="WP_058449677.1">
    <property type="nucleotide sequence ID" value="NZ_CAAAJF010000008.1"/>
</dbReference>
<evidence type="ECO:0000256" key="3">
    <source>
        <dbReference type="PROSITE-ProRule" id="PRU00023"/>
    </source>
</evidence>
<feature type="repeat" description="ANK" evidence="3">
    <location>
        <begin position="293"/>
        <end position="314"/>
    </location>
</feature>
<dbReference type="InterPro" id="IPR001810">
    <property type="entry name" value="F-box_dom"/>
</dbReference>
<dbReference type="PANTHER" id="PTHR24123:SF33">
    <property type="entry name" value="PROTEIN HOS4"/>
    <property type="match status" value="1"/>
</dbReference>
<dbReference type="InterPro" id="IPR051165">
    <property type="entry name" value="Multifunctional_ANK_Repeat"/>
</dbReference>
<protein>
    <submittedName>
        <fullName evidence="5">Ankyrin</fullName>
    </submittedName>
</protein>
<feature type="repeat" description="ANK" evidence="3">
    <location>
        <begin position="245"/>
        <end position="268"/>
    </location>
</feature>
<gene>
    <name evidence="6" type="ORF">A8135_02160</name>
    <name evidence="5" type="ORF">Ljam_1764</name>
</gene>
<dbReference type="PANTHER" id="PTHR24123">
    <property type="entry name" value="ANKYRIN REPEAT-CONTAINING"/>
    <property type="match status" value="1"/>
</dbReference>
<dbReference type="PROSITE" id="PS50181">
    <property type="entry name" value="FBOX"/>
    <property type="match status" value="1"/>
</dbReference>
<name>A0A0W0UI44_9GAMM</name>
<dbReference type="OrthoDB" id="5654077at2"/>